<dbReference type="AlphaFoldDB" id="A0A0A9ZGZ9"/>
<name>A0A0A9ZGZ9_LYGHE</name>
<keyword evidence="1" id="KW-0418">Kinase</keyword>
<reference evidence="1" key="2">
    <citation type="submission" date="2014-07" db="EMBL/GenBank/DDBJ databases">
        <authorList>
            <person name="Hull J."/>
        </authorList>
    </citation>
    <scope>NUCLEOTIDE SEQUENCE</scope>
</reference>
<feature type="non-terminal residue" evidence="1">
    <location>
        <position position="1"/>
    </location>
</feature>
<reference evidence="1" key="1">
    <citation type="journal article" date="2014" name="PLoS ONE">
        <title>Transcriptome-Based Identification of ABC Transporters in the Western Tarnished Plant Bug Lygus hesperus.</title>
        <authorList>
            <person name="Hull J.J."/>
            <person name="Chaney K."/>
            <person name="Geib S.M."/>
            <person name="Fabrick J.A."/>
            <person name="Brent C.S."/>
            <person name="Walsh D."/>
            <person name="Lavine L.C."/>
        </authorList>
    </citation>
    <scope>NUCLEOTIDE SEQUENCE</scope>
</reference>
<evidence type="ECO:0000313" key="1">
    <source>
        <dbReference type="EMBL" id="JAG41380.1"/>
    </source>
</evidence>
<proteinExistence type="predicted"/>
<sequence>RKQVDVLALVIYIKIASRLSMIPNSGFLECSGNGLDIRGNRKKFEKFNGWRDPDLKNKPRKRSIPNPIKRFFYGIKADLPKLADEFQRGFGPVLSAGNEDNSNSSQMANVTSSMIDLLHKGQTSLVHKYQKKKSKDPCRPLGGDVRCAFCDYPYDSTKRRRPPHPFEPIVVQHPINIKGGTHVDGPVPTETSGFLNLTGQMRKITRLKRKRSSTELYAGLVAMSPL</sequence>
<keyword evidence="1" id="KW-0808">Transferase</keyword>
<dbReference type="EMBL" id="GBHO01002224">
    <property type="protein sequence ID" value="JAG41380.1"/>
    <property type="molecule type" value="Transcribed_RNA"/>
</dbReference>
<dbReference type="GO" id="GO:0016301">
    <property type="term" value="F:kinase activity"/>
    <property type="evidence" value="ECO:0007669"/>
    <property type="project" value="UniProtKB-KW"/>
</dbReference>
<accession>A0A0A9ZGZ9</accession>
<organism evidence="1">
    <name type="scientific">Lygus hesperus</name>
    <name type="common">Western plant bug</name>
    <dbReference type="NCBI Taxonomy" id="30085"/>
    <lineage>
        <taxon>Eukaryota</taxon>
        <taxon>Metazoa</taxon>
        <taxon>Ecdysozoa</taxon>
        <taxon>Arthropoda</taxon>
        <taxon>Hexapoda</taxon>
        <taxon>Insecta</taxon>
        <taxon>Pterygota</taxon>
        <taxon>Neoptera</taxon>
        <taxon>Paraneoptera</taxon>
        <taxon>Hemiptera</taxon>
        <taxon>Heteroptera</taxon>
        <taxon>Panheteroptera</taxon>
        <taxon>Cimicomorpha</taxon>
        <taxon>Miridae</taxon>
        <taxon>Mirini</taxon>
        <taxon>Lygus</taxon>
    </lineage>
</organism>
<protein>
    <submittedName>
        <fullName evidence="1">Acetylglutamate kinase</fullName>
    </submittedName>
</protein>
<gene>
    <name evidence="1" type="primary">argB_2</name>
    <name evidence="1" type="ORF">CM83_99895</name>
</gene>